<evidence type="ECO:0000256" key="1">
    <source>
        <dbReference type="ARBA" id="ARBA00001947"/>
    </source>
</evidence>
<dbReference type="InterPro" id="IPR002933">
    <property type="entry name" value="Peptidase_M20"/>
</dbReference>
<dbReference type="InterPro" id="IPR001261">
    <property type="entry name" value="ArgE/DapE_CS"/>
</dbReference>
<dbReference type="Pfam" id="PF07687">
    <property type="entry name" value="M20_dimer"/>
    <property type="match status" value="1"/>
</dbReference>
<dbReference type="PANTHER" id="PTHR43808:SF8">
    <property type="entry name" value="PEPTIDASE M20 DIMERISATION DOMAIN-CONTAINING PROTEIN"/>
    <property type="match status" value="1"/>
</dbReference>
<dbReference type="RefSeq" id="WP_204816838.1">
    <property type="nucleotide sequence ID" value="NZ_JANHOF010000002.1"/>
</dbReference>
<dbReference type="SUPFAM" id="SSF53187">
    <property type="entry name" value="Zn-dependent exopeptidases"/>
    <property type="match status" value="1"/>
</dbReference>
<dbReference type="PANTHER" id="PTHR43808">
    <property type="entry name" value="ACETYLORNITHINE DEACETYLASE"/>
    <property type="match status" value="1"/>
</dbReference>
<reference evidence="7 8" key="1">
    <citation type="submission" date="2024-09" db="EMBL/GenBank/DDBJ databases">
        <authorList>
            <person name="Sun Q."/>
            <person name="Mori K."/>
        </authorList>
    </citation>
    <scope>NUCLEOTIDE SEQUENCE [LARGE SCALE GENOMIC DNA]</scope>
    <source>
        <strain evidence="7 8">CCM 4839</strain>
    </source>
</reference>
<dbReference type="InterPro" id="IPR050072">
    <property type="entry name" value="Peptidase_M20A"/>
</dbReference>
<feature type="domain" description="Peptidase M20 dimerisation" evidence="6">
    <location>
        <begin position="177"/>
        <end position="280"/>
    </location>
</feature>
<dbReference type="InterPro" id="IPR036264">
    <property type="entry name" value="Bact_exopeptidase_dim_dom"/>
</dbReference>
<keyword evidence="5" id="KW-0862">Zinc</keyword>
<dbReference type="SUPFAM" id="SSF55031">
    <property type="entry name" value="Bacterial exopeptidase dimerisation domain"/>
    <property type="match status" value="1"/>
</dbReference>
<keyword evidence="3" id="KW-0479">Metal-binding</keyword>
<dbReference type="Proteomes" id="UP001589818">
    <property type="component" value="Unassembled WGS sequence"/>
</dbReference>
<evidence type="ECO:0000256" key="2">
    <source>
        <dbReference type="ARBA" id="ARBA00006247"/>
    </source>
</evidence>
<dbReference type="PROSITE" id="PS00759">
    <property type="entry name" value="ARGE_DAPE_CPG2_2"/>
    <property type="match status" value="1"/>
</dbReference>
<protein>
    <submittedName>
        <fullName evidence="7">M20 family metallopeptidase</fullName>
    </submittedName>
</protein>
<dbReference type="PROSITE" id="PS51257">
    <property type="entry name" value="PROKAR_LIPOPROTEIN"/>
    <property type="match status" value="1"/>
</dbReference>
<evidence type="ECO:0000256" key="5">
    <source>
        <dbReference type="ARBA" id="ARBA00022833"/>
    </source>
</evidence>
<dbReference type="Gene3D" id="3.30.70.360">
    <property type="match status" value="1"/>
</dbReference>
<gene>
    <name evidence="7" type="ORF">ACFFJ8_33570</name>
</gene>
<proteinExistence type="inferred from homology"/>
<sequence length="388" mass="42534">MSEEVIKHPALKILEDLVSIQSVNPHYGSGACGESGVADYIERRFQGTSVQVTRQPVFPGRDNILLELRTGNPDSTLLFETHMDTVSIGSMADAVTPIYRGDRLYARGACDAKGSLAGMIWAFEECAKHPEKLLSDIVLCAAVDEEHEYRGLRTFMERNMPVAGAVVGEPTELGIVVAHKGCARFAVETQGKAAHSSMPEEGDSAVYQMMHVLQFIRDVIEPELATHSHPLCGSPTIVAGTITGGTQVNIVPERCEIELDRRIIPGELPEVAIADFVKRLLEYIDTEGLKVNVSFRELLLDWSLETPLDAAIVAHAQKVAQTLDLKDELIGVTYGSDASKLQRKGIPTIVYGPGSIAQAHSKEEWVSIHEVERAAHFYYQLALSFQQS</sequence>
<comment type="caution">
    <text evidence="7">The sequence shown here is derived from an EMBL/GenBank/DDBJ whole genome shotgun (WGS) entry which is preliminary data.</text>
</comment>
<dbReference type="EMBL" id="JBHLVF010000047">
    <property type="protein sequence ID" value="MFC0396296.1"/>
    <property type="molecule type" value="Genomic_DNA"/>
</dbReference>
<evidence type="ECO:0000256" key="3">
    <source>
        <dbReference type="ARBA" id="ARBA00022723"/>
    </source>
</evidence>
<dbReference type="InterPro" id="IPR011650">
    <property type="entry name" value="Peptidase_M20_dimer"/>
</dbReference>
<evidence type="ECO:0000313" key="8">
    <source>
        <dbReference type="Proteomes" id="UP001589818"/>
    </source>
</evidence>
<evidence type="ECO:0000259" key="6">
    <source>
        <dbReference type="Pfam" id="PF07687"/>
    </source>
</evidence>
<organism evidence="7 8">
    <name type="scientific">Paenibacillus mendelii</name>
    <dbReference type="NCBI Taxonomy" id="206163"/>
    <lineage>
        <taxon>Bacteria</taxon>
        <taxon>Bacillati</taxon>
        <taxon>Bacillota</taxon>
        <taxon>Bacilli</taxon>
        <taxon>Bacillales</taxon>
        <taxon>Paenibacillaceae</taxon>
        <taxon>Paenibacillus</taxon>
    </lineage>
</organism>
<accession>A0ABV6JKF6</accession>
<dbReference type="Pfam" id="PF01546">
    <property type="entry name" value="Peptidase_M20"/>
    <property type="match status" value="1"/>
</dbReference>
<evidence type="ECO:0000256" key="4">
    <source>
        <dbReference type="ARBA" id="ARBA00022801"/>
    </source>
</evidence>
<evidence type="ECO:0000313" key="7">
    <source>
        <dbReference type="EMBL" id="MFC0396296.1"/>
    </source>
</evidence>
<keyword evidence="8" id="KW-1185">Reference proteome</keyword>
<comment type="similarity">
    <text evidence="2">Belongs to the peptidase M20A family.</text>
</comment>
<dbReference type="CDD" id="cd03894">
    <property type="entry name" value="M20_ArgE"/>
    <property type="match status" value="1"/>
</dbReference>
<name>A0ABV6JKF6_9BACL</name>
<dbReference type="Gene3D" id="3.40.630.10">
    <property type="entry name" value="Zn peptidases"/>
    <property type="match status" value="1"/>
</dbReference>
<keyword evidence="4" id="KW-0378">Hydrolase</keyword>
<comment type="cofactor">
    <cofactor evidence="1">
        <name>Zn(2+)</name>
        <dbReference type="ChEBI" id="CHEBI:29105"/>
    </cofactor>
</comment>